<gene>
    <name evidence="2" type="ORF">Pfra01_001867200</name>
</gene>
<dbReference type="Gene3D" id="2.40.70.10">
    <property type="entry name" value="Acid Proteases"/>
    <property type="match status" value="1"/>
</dbReference>
<organism evidence="2 3">
    <name type="scientific">Phytophthora fragariaefolia</name>
    <dbReference type="NCBI Taxonomy" id="1490495"/>
    <lineage>
        <taxon>Eukaryota</taxon>
        <taxon>Sar</taxon>
        <taxon>Stramenopiles</taxon>
        <taxon>Oomycota</taxon>
        <taxon>Peronosporomycetes</taxon>
        <taxon>Peronosporales</taxon>
        <taxon>Peronosporaceae</taxon>
        <taxon>Phytophthora</taxon>
    </lineage>
</organism>
<feature type="compositionally biased region" description="Low complexity" evidence="1">
    <location>
        <begin position="353"/>
        <end position="369"/>
    </location>
</feature>
<feature type="compositionally biased region" description="Basic and acidic residues" evidence="1">
    <location>
        <begin position="1"/>
        <end position="16"/>
    </location>
</feature>
<accession>A0A9W6XZ71</accession>
<feature type="region of interest" description="Disordered" evidence="1">
    <location>
        <begin position="1"/>
        <end position="42"/>
    </location>
</feature>
<evidence type="ECO:0000313" key="2">
    <source>
        <dbReference type="EMBL" id="GMF48379.1"/>
    </source>
</evidence>
<comment type="caution">
    <text evidence="2">The sequence shown here is derived from an EMBL/GenBank/DDBJ whole genome shotgun (WGS) entry which is preliminary data.</text>
</comment>
<keyword evidence="3" id="KW-1185">Reference proteome</keyword>
<evidence type="ECO:0000256" key="1">
    <source>
        <dbReference type="SAM" id="MobiDB-lite"/>
    </source>
</evidence>
<feature type="region of interest" description="Disordered" evidence="1">
    <location>
        <begin position="353"/>
        <end position="379"/>
    </location>
</feature>
<dbReference type="EMBL" id="BSXT01002325">
    <property type="protein sequence ID" value="GMF48379.1"/>
    <property type="molecule type" value="Genomic_DNA"/>
</dbReference>
<evidence type="ECO:0000313" key="3">
    <source>
        <dbReference type="Proteomes" id="UP001165121"/>
    </source>
</evidence>
<name>A0A9W6XZ71_9STRA</name>
<reference evidence="2" key="1">
    <citation type="submission" date="2023-04" db="EMBL/GenBank/DDBJ databases">
        <title>Phytophthora fragariaefolia NBRC 109709.</title>
        <authorList>
            <person name="Ichikawa N."/>
            <person name="Sato H."/>
            <person name="Tonouchi N."/>
        </authorList>
    </citation>
    <scope>NUCLEOTIDE SEQUENCE</scope>
    <source>
        <strain evidence="2">NBRC 109709</strain>
    </source>
</reference>
<dbReference type="AlphaFoldDB" id="A0A9W6XZ71"/>
<sequence>MSSHDPDVPKSGHRDTLGAGRPTGEELRSVEPHGGGGQQGLAPERAVLSDTERVCKPGLLLFQATVKGFEKPWTILIDSGASGNYARRFTMEGSQLYAEALRARDHDIVTVRLATGTRVTAPKAPLGLGVKFLDFDSVERCLALDLDARYVLILGMAWLERHEPWIDWRSKNLGATYFSPSGALARHEPTSARKQKHFWREHGYETVNVLDIGMSEMIDAKIVVDRSPERSSWAECGVARNPLSAARGETASLHAHEGIVGCEPRHQGCGPNDACGVAQNPLSDVRMEDELSLDAKDGMVGTTPKTQGRSLAVECGVARNSLSGGCGQSSTSLSVGRYTEAPSELEEVMTPEAAAGANTAAARRGQPQRRGGDDARGSLQDAWRRRCHKSERCDVDGDVNLGAVPTLAALLELDEISFDEFGEALQAGELAEVIIIRPEEELNSSSLLDEAVLEDAKKALNARSGSGS</sequence>
<dbReference type="CDD" id="cd00303">
    <property type="entry name" value="retropepsin_like"/>
    <property type="match status" value="1"/>
</dbReference>
<dbReference type="InterPro" id="IPR021109">
    <property type="entry name" value="Peptidase_aspartic_dom_sf"/>
</dbReference>
<dbReference type="OrthoDB" id="127626at2759"/>
<proteinExistence type="predicted"/>
<protein>
    <submittedName>
        <fullName evidence="2">Unnamed protein product</fullName>
    </submittedName>
</protein>
<dbReference type="Proteomes" id="UP001165121">
    <property type="component" value="Unassembled WGS sequence"/>
</dbReference>